<dbReference type="InterPro" id="IPR004805">
    <property type="entry name" value="DnaE2/DnaE/PolC"/>
</dbReference>
<dbReference type="InterPro" id="IPR040982">
    <property type="entry name" value="DNA_pol3_finger"/>
</dbReference>
<keyword evidence="7" id="KW-0239">DNA-directed DNA polymerase</keyword>
<organism evidence="12 13">
    <name type="scientific">Kineosphaera limosa NBRC 100340</name>
    <dbReference type="NCBI Taxonomy" id="1184609"/>
    <lineage>
        <taxon>Bacteria</taxon>
        <taxon>Bacillati</taxon>
        <taxon>Actinomycetota</taxon>
        <taxon>Actinomycetes</taxon>
        <taxon>Micrococcales</taxon>
        <taxon>Dermatophilaceae</taxon>
        <taxon>Kineosphaera</taxon>
    </lineage>
</organism>
<feature type="region of interest" description="Disordered" evidence="10">
    <location>
        <begin position="1091"/>
        <end position="1157"/>
    </location>
</feature>
<accession>K6X0D4</accession>
<dbReference type="CDD" id="cd04485">
    <property type="entry name" value="DnaE_OBF"/>
    <property type="match status" value="1"/>
</dbReference>
<dbReference type="InterPro" id="IPR011708">
    <property type="entry name" value="DNA_pol3_alpha_NTPase_dom"/>
</dbReference>
<feature type="region of interest" description="Disordered" evidence="10">
    <location>
        <begin position="76"/>
        <end position="129"/>
    </location>
</feature>
<dbReference type="RefSeq" id="WP_006594319.1">
    <property type="nucleotide sequence ID" value="NZ_BAHD01000082.1"/>
</dbReference>
<feature type="region of interest" description="Disordered" evidence="10">
    <location>
        <begin position="182"/>
        <end position="212"/>
    </location>
</feature>
<evidence type="ECO:0000256" key="3">
    <source>
        <dbReference type="ARBA" id="ARBA00022679"/>
    </source>
</evidence>
<evidence type="ECO:0000256" key="7">
    <source>
        <dbReference type="ARBA" id="ARBA00022932"/>
    </source>
</evidence>
<dbReference type="GO" id="GO:0008408">
    <property type="term" value="F:3'-5' exonuclease activity"/>
    <property type="evidence" value="ECO:0007669"/>
    <property type="project" value="InterPro"/>
</dbReference>
<dbReference type="GO" id="GO:0003887">
    <property type="term" value="F:DNA-directed DNA polymerase activity"/>
    <property type="evidence" value="ECO:0007669"/>
    <property type="project" value="UniProtKB-KW"/>
</dbReference>
<dbReference type="Gene3D" id="1.10.10.1600">
    <property type="entry name" value="Bacterial DNA polymerase III alpha subunit, thumb domain"/>
    <property type="match status" value="1"/>
</dbReference>
<keyword evidence="2" id="KW-0963">Cytoplasm</keyword>
<dbReference type="PANTHER" id="PTHR32294:SF4">
    <property type="entry name" value="ERROR-PRONE DNA POLYMERASE"/>
    <property type="match status" value="1"/>
</dbReference>
<evidence type="ECO:0000256" key="2">
    <source>
        <dbReference type="ARBA" id="ARBA00022490"/>
    </source>
</evidence>
<keyword evidence="13" id="KW-1185">Reference proteome</keyword>
<dbReference type="EC" id="2.7.7.7" evidence="1"/>
<keyword evidence="8" id="KW-0234">DNA repair</keyword>
<evidence type="ECO:0000256" key="1">
    <source>
        <dbReference type="ARBA" id="ARBA00012417"/>
    </source>
</evidence>
<dbReference type="Pfam" id="PF17657">
    <property type="entry name" value="DNA_pol3_finger"/>
    <property type="match status" value="1"/>
</dbReference>
<dbReference type="Pfam" id="PF14579">
    <property type="entry name" value="HHH_6"/>
    <property type="match status" value="1"/>
</dbReference>
<dbReference type="OrthoDB" id="9803237at2"/>
<feature type="compositionally biased region" description="Basic and acidic residues" evidence="10">
    <location>
        <begin position="1103"/>
        <end position="1141"/>
    </location>
</feature>
<dbReference type="eggNOG" id="COG0587">
    <property type="taxonomic scope" value="Bacteria"/>
</dbReference>
<dbReference type="EMBL" id="BAHD01000082">
    <property type="protein sequence ID" value="GAB97787.1"/>
    <property type="molecule type" value="Genomic_DNA"/>
</dbReference>
<proteinExistence type="predicted"/>
<dbReference type="Proteomes" id="UP000008366">
    <property type="component" value="Unassembled WGS sequence"/>
</dbReference>
<keyword evidence="4" id="KW-0548">Nucleotidyltransferase</keyword>
<feature type="compositionally biased region" description="Basic and acidic residues" evidence="10">
    <location>
        <begin position="76"/>
        <end position="100"/>
    </location>
</feature>
<keyword evidence="5" id="KW-0235">DNA replication</keyword>
<evidence type="ECO:0000256" key="8">
    <source>
        <dbReference type="ARBA" id="ARBA00023204"/>
    </source>
</evidence>
<comment type="catalytic activity">
    <reaction evidence="9">
        <text>DNA(n) + a 2'-deoxyribonucleoside 5'-triphosphate = DNA(n+1) + diphosphate</text>
        <dbReference type="Rhea" id="RHEA:22508"/>
        <dbReference type="Rhea" id="RHEA-COMP:17339"/>
        <dbReference type="Rhea" id="RHEA-COMP:17340"/>
        <dbReference type="ChEBI" id="CHEBI:33019"/>
        <dbReference type="ChEBI" id="CHEBI:61560"/>
        <dbReference type="ChEBI" id="CHEBI:173112"/>
        <dbReference type="EC" id="2.7.7.7"/>
    </reaction>
</comment>
<protein>
    <recommendedName>
        <fullName evidence="1">DNA-directed DNA polymerase</fullName>
        <ecNumber evidence="1">2.7.7.7</ecNumber>
    </recommendedName>
</protein>
<feature type="compositionally biased region" description="Basic and acidic residues" evidence="10">
    <location>
        <begin position="187"/>
        <end position="199"/>
    </location>
</feature>
<dbReference type="SUPFAM" id="SSF89550">
    <property type="entry name" value="PHP domain-like"/>
    <property type="match status" value="1"/>
</dbReference>
<dbReference type="InterPro" id="IPR041931">
    <property type="entry name" value="DNA_pol3_alpha_thumb_dom"/>
</dbReference>
<dbReference type="Gene3D" id="3.20.20.140">
    <property type="entry name" value="Metal-dependent hydrolases"/>
    <property type="match status" value="1"/>
</dbReference>
<evidence type="ECO:0000256" key="5">
    <source>
        <dbReference type="ARBA" id="ARBA00022705"/>
    </source>
</evidence>
<gene>
    <name evidence="12" type="primary">dnaE2</name>
    <name evidence="12" type="ORF">KILIM_082_00040</name>
</gene>
<dbReference type="InterPro" id="IPR016195">
    <property type="entry name" value="Pol/histidinol_Pase-like"/>
</dbReference>
<dbReference type="GO" id="GO:0006260">
    <property type="term" value="P:DNA replication"/>
    <property type="evidence" value="ECO:0007669"/>
    <property type="project" value="UniProtKB-KW"/>
</dbReference>
<evidence type="ECO:0000256" key="9">
    <source>
        <dbReference type="ARBA" id="ARBA00049244"/>
    </source>
</evidence>
<evidence type="ECO:0000256" key="4">
    <source>
        <dbReference type="ARBA" id="ARBA00022695"/>
    </source>
</evidence>
<dbReference type="PANTHER" id="PTHR32294">
    <property type="entry name" value="DNA POLYMERASE III SUBUNIT ALPHA"/>
    <property type="match status" value="1"/>
</dbReference>
<dbReference type="Pfam" id="PF07733">
    <property type="entry name" value="DNA_pol3_alpha"/>
    <property type="match status" value="1"/>
</dbReference>
<dbReference type="SMART" id="SM00481">
    <property type="entry name" value="POLIIIAc"/>
    <property type="match status" value="1"/>
</dbReference>
<name>K6X0D4_9MICO</name>
<feature type="compositionally biased region" description="Low complexity" evidence="10">
    <location>
        <begin position="1142"/>
        <end position="1156"/>
    </location>
</feature>
<dbReference type="InterPro" id="IPR004013">
    <property type="entry name" value="PHP_dom"/>
</dbReference>
<feature type="domain" description="Polymerase/histidinol phosphatase N-terminal" evidence="11">
    <location>
        <begin position="6"/>
        <end position="73"/>
    </location>
</feature>
<keyword evidence="6" id="KW-0227">DNA damage</keyword>
<evidence type="ECO:0000313" key="13">
    <source>
        <dbReference type="Proteomes" id="UP000008366"/>
    </source>
</evidence>
<dbReference type="CDD" id="cd07431">
    <property type="entry name" value="PHP_PolIIIA"/>
    <property type="match status" value="1"/>
</dbReference>
<evidence type="ECO:0000313" key="12">
    <source>
        <dbReference type="EMBL" id="GAB97787.1"/>
    </source>
</evidence>
<sequence>MRDDFVHLHVASSFSLRYGASPPAELVATAAAAGQGALALTDRDGLYGAVRFVQACQQSGIAPILGVDLALAPEPNHADRNHADRNHADRNRADRNRDGHNGAGASGNPGSSARRQPVKGGQPVDPRHPRVTVLARGQGAGLAPGAGWARLCRLVTATHLSGERGSPCATPESIAQHARPLGNGWRADPRARGPHEGAGSHRRRPQPGEPAPLLVLLGPDSDVGRALIPDPRGSVNAGAGAWAASGGARGPRVARELLDRWLALLPPGALAIEIVNHGGPPDSPGGAAHARRMLALATAAGIPALASAAVRHAHPEQGATVDVLDAARRLTLLHERHIDRVSTAGHLCDAPTIFAAMRRVTGEQDAVAARRLLARTGEVARECTQDPRTDIGIGSVHLPEPSALGLAPGTDCQQVLARRCREAVPSAYPGAGNARLAAVHARLDEELAVVRDLGYPTYFLTVAAVCDLIRDMGVRCAARGSGAGSMINYLLGVSGIEPLTYGLLMERFCTTLRAELPDIDVDVESARRTAVYEQILERFGGDRVTCVSMMETYRVRHAIRDVGSALGLPPVEIDAIAKAFPHIRARDARNAIAELPELAAFGVHSGRGSAGGSGLLPGGAQLEVLFELVERLDGLPRHIALHPCGVVLSDAALLDRTPVEASWLGFPMSQFDKDDVETLGLLKLDVLGIRMQSAMAHAVDEVARVTGTTVDLDDRTQLPLDDPATFDLIRSTRTLGCFQIESPGQRELIGKFAPDSFDDLVIDISLFRPGPVKSDMIRPFLEARQGWNEPDLLHPSLAYALESTCGVVVFHEQVLQIVATTAGVSLAEADEVRRAMGTHEGRDRVEAWWRPRAAARGYEPSDVERIWEVLAAFASFGFCKAHAAAFALPTYQSAWLKTHHPAAFLAGVLTHDPGMYPKRLILDDARGFGVPILPLDVNISDGSYRLERLGGEASDDDPFDAPEVVRGLEIAGGLGGGLGSAGGLGGAGCVAAADLGIRLSLADVKGVSEAELARIVAGQPYADLPDFWQRAHVCRPVAERLVLAGAFDSLYGLDGGDGLGRRGGITRRDLLLHVGELERWSASLHGRRGRRARVAMSGVRPPATRDGRPERSDSDRTDSDRDRDRGRQQERERELGIDVRRSAAAQSQAPAAVAAPEHQPMQLRLDLGDTPVVTGTGLPEMTRAERVHAELDILGLDVSGHVLDPYAPMLAQLPVVRAADLRQVRSRSEIYVAGVKVATQTPPVRSGRRVVFLTLEDSTGPADATFFEDVQGPYAATVFGSWLLLVRGVVRRTGPMGISLRATGAWELAELTREWETGGIEAVRALLTDDAAATVATDTTGDAQGGPQVGIGREARRVLVHSSGFAQSLYSDVRPAGDSSGGSGRKLWHSSPGSSGR</sequence>
<evidence type="ECO:0000256" key="6">
    <source>
        <dbReference type="ARBA" id="ARBA00022763"/>
    </source>
</evidence>
<keyword evidence="3" id="KW-0808">Transferase</keyword>
<comment type="caution">
    <text evidence="12">The sequence shown here is derived from an EMBL/GenBank/DDBJ whole genome shotgun (WGS) entry which is preliminary data.</text>
</comment>
<dbReference type="Pfam" id="PF02811">
    <property type="entry name" value="PHP"/>
    <property type="match status" value="1"/>
</dbReference>
<evidence type="ECO:0000256" key="10">
    <source>
        <dbReference type="SAM" id="MobiDB-lite"/>
    </source>
</evidence>
<dbReference type="InterPro" id="IPR029460">
    <property type="entry name" value="DNAPol_HHH"/>
</dbReference>
<dbReference type="GO" id="GO:0006281">
    <property type="term" value="P:DNA repair"/>
    <property type="evidence" value="ECO:0007669"/>
    <property type="project" value="UniProtKB-KW"/>
</dbReference>
<reference evidence="12 13" key="1">
    <citation type="submission" date="2012-08" db="EMBL/GenBank/DDBJ databases">
        <title>Whole genome shotgun sequence of Kineosphaera limosa NBRC 100340.</title>
        <authorList>
            <person name="Yoshida I."/>
            <person name="Isaki S."/>
            <person name="Hosoyama A."/>
            <person name="Tsuchikane K."/>
            <person name="Katsumata H."/>
            <person name="Ando Y."/>
            <person name="Ohji S."/>
            <person name="Hamada M."/>
            <person name="Tamura T."/>
            <person name="Yamazoe A."/>
            <person name="Yamazaki S."/>
            <person name="Fujita N."/>
        </authorList>
    </citation>
    <scope>NUCLEOTIDE SEQUENCE [LARGE SCALE GENOMIC DNA]</scope>
    <source>
        <strain evidence="12 13">NBRC 100340</strain>
    </source>
</reference>
<evidence type="ECO:0000259" key="11">
    <source>
        <dbReference type="SMART" id="SM00481"/>
    </source>
</evidence>
<dbReference type="InterPro" id="IPR003141">
    <property type="entry name" value="Pol/His_phosphatase_N"/>
</dbReference>
<dbReference type="STRING" id="1184609.KILIM_082_00040"/>
<feature type="region of interest" description="Disordered" evidence="10">
    <location>
        <begin position="1371"/>
        <end position="1397"/>
    </location>
</feature>